<proteinExistence type="predicted"/>
<gene>
    <name evidence="1" type="ORF">Glove_89g58</name>
</gene>
<dbReference type="Gene3D" id="1.10.630.10">
    <property type="entry name" value="Cytochrome P450"/>
    <property type="match status" value="1"/>
</dbReference>
<evidence type="ECO:0000313" key="1">
    <source>
        <dbReference type="EMBL" id="RHZ83657.1"/>
    </source>
</evidence>
<evidence type="ECO:0008006" key="3">
    <source>
        <dbReference type="Google" id="ProtNLM"/>
    </source>
</evidence>
<name>A0A397J848_9GLOM</name>
<dbReference type="GO" id="GO:0005506">
    <property type="term" value="F:iron ion binding"/>
    <property type="evidence" value="ECO:0007669"/>
    <property type="project" value="InterPro"/>
</dbReference>
<protein>
    <recommendedName>
        <fullName evidence="3">Cytochrome P450</fullName>
    </recommendedName>
</protein>
<comment type="caution">
    <text evidence="1">The sequence shown here is derived from an EMBL/GenBank/DDBJ whole genome shotgun (WGS) entry which is preliminary data.</text>
</comment>
<dbReference type="STRING" id="1348612.A0A397J848"/>
<evidence type="ECO:0000313" key="2">
    <source>
        <dbReference type="Proteomes" id="UP000266861"/>
    </source>
</evidence>
<dbReference type="OrthoDB" id="2421559at2759"/>
<reference evidence="1 2" key="1">
    <citation type="submission" date="2018-08" db="EMBL/GenBank/DDBJ databases">
        <title>Genome and evolution of the arbuscular mycorrhizal fungus Diversispora epigaea (formerly Glomus versiforme) and its bacterial endosymbionts.</title>
        <authorList>
            <person name="Sun X."/>
            <person name="Fei Z."/>
            <person name="Harrison M."/>
        </authorList>
    </citation>
    <scope>NUCLEOTIDE SEQUENCE [LARGE SCALE GENOMIC DNA]</scope>
    <source>
        <strain evidence="1 2">IT104</strain>
    </source>
</reference>
<dbReference type="GO" id="GO:0016705">
    <property type="term" value="F:oxidoreductase activity, acting on paired donors, with incorporation or reduction of molecular oxygen"/>
    <property type="evidence" value="ECO:0007669"/>
    <property type="project" value="InterPro"/>
</dbReference>
<dbReference type="InterPro" id="IPR001128">
    <property type="entry name" value="Cyt_P450"/>
</dbReference>
<dbReference type="Pfam" id="PF00067">
    <property type="entry name" value="p450"/>
    <property type="match status" value="1"/>
</dbReference>
<dbReference type="SUPFAM" id="SSF48264">
    <property type="entry name" value="Cytochrome P450"/>
    <property type="match status" value="1"/>
</dbReference>
<dbReference type="AlphaFoldDB" id="A0A397J848"/>
<dbReference type="EMBL" id="PQFF01000085">
    <property type="protein sequence ID" value="RHZ83657.1"/>
    <property type="molecule type" value="Genomic_DNA"/>
</dbReference>
<dbReference type="InterPro" id="IPR036396">
    <property type="entry name" value="Cyt_P450_sf"/>
</dbReference>
<dbReference type="GO" id="GO:0004497">
    <property type="term" value="F:monooxygenase activity"/>
    <property type="evidence" value="ECO:0007669"/>
    <property type="project" value="InterPro"/>
</dbReference>
<organism evidence="1 2">
    <name type="scientific">Diversispora epigaea</name>
    <dbReference type="NCBI Taxonomy" id="1348612"/>
    <lineage>
        <taxon>Eukaryota</taxon>
        <taxon>Fungi</taxon>
        <taxon>Fungi incertae sedis</taxon>
        <taxon>Mucoromycota</taxon>
        <taxon>Glomeromycotina</taxon>
        <taxon>Glomeromycetes</taxon>
        <taxon>Diversisporales</taxon>
        <taxon>Diversisporaceae</taxon>
        <taxon>Diversispora</taxon>
    </lineage>
</organism>
<accession>A0A397J848</accession>
<sequence>MNVFFHFYYKHFTRINPLPGPLPIPLIGSFEIFKGDIDAWLYRLNNKYGRDGVYELNIAGNRQIIITRAEYIESLLSSSQTSRTANNGLLDLFDLDKKGVGLNHDYNHWKFNRHIFLQAMTPLIHSPKPSNFANILFEEMSNY</sequence>
<keyword evidence="2" id="KW-1185">Reference proteome</keyword>
<dbReference type="Proteomes" id="UP000266861">
    <property type="component" value="Unassembled WGS sequence"/>
</dbReference>
<dbReference type="GO" id="GO:0020037">
    <property type="term" value="F:heme binding"/>
    <property type="evidence" value="ECO:0007669"/>
    <property type="project" value="InterPro"/>
</dbReference>